<dbReference type="EMBL" id="RDQH01000337">
    <property type="protein sequence ID" value="RXH83308.1"/>
    <property type="molecule type" value="Genomic_DNA"/>
</dbReference>
<comment type="caution">
    <text evidence="1">The sequence shown here is derived from an EMBL/GenBank/DDBJ whole genome shotgun (WGS) entry which is preliminary data.</text>
</comment>
<organism evidence="1 2">
    <name type="scientific">Malus domestica</name>
    <name type="common">Apple</name>
    <name type="synonym">Pyrus malus</name>
    <dbReference type="NCBI Taxonomy" id="3750"/>
    <lineage>
        <taxon>Eukaryota</taxon>
        <taxon>Viridiplantae</taxon>
        <taxon>Streptophyta</taxon>
        <taxon>Embryophyta</taxon>
        <taxon>Tracheophyta</taxon>
        <taxon>Spermatophyta</taxon>
        <taxon>Magnoliopsida</taxon>
        <taxon>eudicotyledons</taxon>
        <taxon>Gunneridae</taxon>
        <taxon>Pentapetalae</taxon>
        <taxon>rosids</taxon>
        <taxon>fabids</taxon>
        <taxon>Rosales</taxon>
        <taxon>Rosaceae</taxon>
        <taxon>Amygdaloideae</taxon>
        <taxon>Maleae</taxon>
        <taxon>Malus</taxon>
    </lineage>
</organism>
<evidence type="ECO:0000313" key="2">
    <source>
        <dbReference type="Proteomes" id="UP000290289"/>
    </source>
</evidence>
<protein>
    <submittedName>
        <fullName evidence="1">Uncharacterized protein</fullName>
    </submittedName>
</protein>
<proteinExistence type="predicted"/>
<gene>
    <name evidence="1" type="ORF">DVH24_005561</name>
</gene>
<feature type="non-terminal residue" evidence="1">
    <location>
        <position position="1"/>
    </location>
</feature>
<name>A0A498II91_MALDO</name>
<dbReference type="AlphaFoldDB" id="A0A498II91"/>
<reference evidence="1 2" key="1">
    <citation type="submission" date="2018-10" db="EMBL/GenBank/DDBJ databases">
        <title>A high-quality apple genome assembly.</title>
        <authorList>
            <person name="Hu J."/>
        </authorList>
    </citation>
    <scope>NUCLEOTIDE SEQUENCE [LARGE SCALE GENOMIC DNA]</scope>
    <source>
        <strain evidence="2">cv. HFTH1</strain>
        <tissue evidence="1">Young leaf</tissue>
    </source>
</reference>
<sequence length="64" mass="7219">IIVPAARQAISGGKVVIEVRVHTETRDFCEKLSWPVSANNFLLSHTQTLPGITPPELWTMKMFR</sequence>
<accession>A0A498II91</accession>
<evidence type="ECO:0000313" key="1">
    <source>
        <dbReference type="EMBL" id="RXH83308.1"/>
    </source>
</evidence>
<keyword evidence="2" id="KW-1185">Reference proteome</keyword>
<dbReference type="Proteomes" id="UP000290289">
    <property type="component" value="Chromosome 11"/>
</dbReference>